<dbReference type="SMART" id="SM00347">
    <property type="entry name" value="HTH_MARR"/>
    <property type="match status" value="1"/>
</dbReference>
<dbReference type="EMBL" id="QZFU01000016">
    <property type="protein sequence ID" value="RJO77310.1"/>
    <property type="molecule type" value="Genomic_DNA"/>
</dbReference>
<dbReference type="InterPro" id="IPR000835">
    <property type="entry name" value="HTH_MarR-typ"/>
</dbReference>
<dbReference type="Gene3D" id="1.10.10.10">
    <property type="entry name" value="Winged helix-like DNA-binding domain superfamily/Winged helix DNA-binding domain"/>
    <property type="match status" value="1"/>
</dbReference>
<proteinExistence type="predicted"/>
<feature type="domain" description="HTH marR-type" evidence="5">
    <location>
        <begin position="61"/>
        <end position="179"/>
    </location>
</feature>
<evidence type="ECO:0000256" key="3">
    <source>
        <dbReference type="ARBA" id="ARBA00023163"/>
    </source>
</evidence>
<dbReference type="PANTHER" id="PTHR33164:SF99">
    <property type="entry name" value="MARR FAMILY REGULATORY PROTEIN"/>
    <property type="match status" value="1"/>
</dbReference>
<name>A0A3A4KBN0_9NOCA</name>
<organism evidence="6 7">
    <name type="scientific">Nocardia panacis</name>
    <dbReference type="NCBI Taxonomy" id="2340916"/>
    <lineage>
        <taxon>Bacteria</taxon>
        <taxon>Bacillati</taxon>
        <taxon>Actinomycetota</taxon>
        <taxon>Actinomycetes</taxon>
        <taxon>Mycobacteriales</taxon>
        <taxon>Nocardiaceae</taxon>
        <taxon>Nocardia</taxon>
    </lineage>
</organism>
<dbReference type="InterPro" id="IPR023187">
    <property type="entry name" value="Tscrpt_reg_MarR-type_CS"/>
</dbReference>
<dbReference type="AlphaFoldDB" id="A0A3A4KBN0"/>
<accession>A0A3A4KBN0</accession>
<evidence type="ECO:0000256" key="2">
    <source>
        <dbReference type="ARBA" id="ARBA00023125"/>
    </source>
</evidence>
<evidence type="ECO:0000256" key="4">
    <source>
        <dbReference type="SAM" id="MobiDB-lite"/>
    </source>
</evidence>
<dbReference type="Pfam" id="PF01047">
    <property type="entry name" value="MarR"/>
    <property type="match status" value="1"/>
</dbReference>
<dbReference type="PRINTS" id="PR00598">
    <property type="entry name" value="HTHMARR"/>
</dbReference>
<sequence>MSKPSTIDADPNRIAPEQFNSEQLSSEQFTPEQPAQHRIEPDEIEYKPATSEDPAPAHGEQSELVTQWRALLERHAVLSCTLEKELQGKHHLGLSEFETLDRLVDADCHNYRMSDLAGDIYLSQSALSRAVARLERDGLVERNMCSEDRRAVFVCVTERGRQVYEQALPTHRETLDRCW</sequence>
<dbReference type="GO" id="GO:0003677">
    <property type="term" value="F:DNA binding"/>
    <property type="evidence" value="ECO:0007669"/>
    <property type="project" value="UniProtKB-KW"/>
</dbReference>
<dbReference type="PANTHER" id="PTHR33164">
    <property type="entry name" value="TRANSCRIPTIONAL REGULATOR, MARR FAMILY"/>
    <property type="match status" value="1"/>
</dbReference>
<dbReference type="OrthoDB" id="5195026at2"/>
<evidence type="ECO:0000313" key="7">
    <source>
        <dbReference type="Proteomes" id="UP000266677"/>
    </source>
</evidence>
<dbReference type="PROSITE" id="PS50995">
    <property type="entry name" value="HTH_MARR_2"/>
    <property type="match status" value="1"/>
</dbReference>
<keyword evidence="1" id="KW-0805">Transcription regulation</keyword>
<comment type="caution">
    <text evidence="6">The sequence shown here is derived from an EMBL/GenBank/DDBJ whole genome shotgun (WGS) entry which is preliminary data.</text>
</comment>
<reference evidence="6 7" key="1">
    <citation type="submission" date="2018-09" db="EMBL/GenBank/DDBJ databases">
        <title>YIM PH21274 draft genome.</title>
        <authorList>
            <person name="Miao C."/>
        </authorList>
    </citation>
    <scope>NUCLEOTIDE SEQUENCE [LARGE SCALE GENOMIC DNA]</scope>
    <source>
        <strain evidence="6 7">YIM PH 21724</strain>
    </source>
</reference>
<protein>
    <submittedName>
        <fullName evidence="6">MarR family transcriptional regulator</fullName>
    </submittedName>
</protein>
<feature type="compositionally biased region" description="Polar residues" evidence="4">
    <location>
        <begin position="18"/>
        <end position="33"/>
    </location>
</feature>
<dbReference type="GO" id="GO:0003700">
    <property type="term" value="F:DNA-binding transcription factor activity"/>
    <property type="evidence" value="ECO:0007669"/>
    <property type="project" value="InterPro"/>
</dbReference>
<keyword evidence="3" id="KW-0804">Transcription</keyword>
<dbReference type="InterPro" id="IPR039422">
    <property type="entry name" value="MarR/SlyA-like"/>
</dbReference>
<keyword evidence="2" id="KW-0238">DNA-binding</keyword>
<gene>
    <name evidence="6" type="ORF">D5S18_13170</name>
</gene>
<dbReference type="SUPFAM" id="SSF46785">
    <property type="entry name" value="Winged helix' DNA-binding domain"/>
    <property type="match status" value="1"/>
</dbReference>
<dbReference type="PROSITE" id="PS01117">
    <property type="entry name" value="HTH_MARR_1"/>
    <property type="match status" value="1"/>
</dbReference>
<evidence type="ECO:0000256" key="1">
    <source>
        <dbReference type="ARBA" id="ARBA00023015"/>
    </source>
</evidence>
<dbReference type="GO" id="GO:0006950">
    <property type="term" value="P:response to stress"/>
    <property type="evidence" value="ECO:0007669"/>
    <property type="project" value="TreeGrafter"/>
</dbReference>
<dbReference type="Proteomes" id="UP000266677">
    <property type="component" value="Unassembled WGS sequence"/>
</dbReference>
<evidence type="ECO:0000313" key="6">
    <source>
        <dbReference type="EMBL" id="RJO77310.1"/>
    </source>
</evidence>
<feature type="region of interest" description="Disordered" evidence="4">
    <location>
        <begin position="1"/>
        <end position="62"/>
    </location>
</feature>
<dbReference type="InterPro" id="IPR036390">
    <property type="entry name" value="WH_DNA-bd_sf"/>
</dbReference>
<feature type="compositionally biased region" description="Basic and acidic residues" evidence="4">
    <location>
        <begin position="35"/>
        <end position="46"/>
    </location>
</feature>
<keyword evidence="7" id="KW-1185">Reference proteome</keyword>
<dbReference type="InterPro" id="IPR036388">
    <property type="entry name" value="WH-like_DNA-bd_sf"/>
</dbReference>
<evidence type="ECO:0000259" key="5">
    <source>
        <dbReference type="PROSITE" id="PS50995"/>
    </source>
</evidence>